<name>A0A1I0Z041_9CELL</name>
<gene>
    <name evidence="1" type="ORF">SAMN05421867_10967</name>
</gene>
<proteinExistence type="predicted"/>
<reference evidence="1 2" key="1">
    <citation type="submission" date="2016-10" db="EMBL/GenBank/DDBJ databases">
        <authorList>
            <person name="de Groot N.N."/>
        </authorList>
    </citation>
    <scope>NUCLEOTIDE SEQUENCE [LARGE SCALE GENOMIC DNA]</scope>
    <source>
        <strain evidence="1 2">CGMCC 4.6945</strain>
    </source>
</reference>
<keyword evidence="2" id="KW-1185">Reference proteome</keyword>
<dbReference type="RefSeq" id="WP_175499508.1">
    <property type="nucleotide sequence ID" value="NZ_BONM01000004.1"/>
</dbReference>
<dbReference type="AlphaFoldDB" id="A0A1I0Z041"/>
<evidence type="ECO:0000313" key="2">
    <source>
        <dbReference type="Proteomes" id="UP000199012"/>
    </source>
</evidence>
<dbReference type="EMBL" id="FOKA01000009">
    <property type="protein sequence ID" value="SFB18667.1"/>
    <property type="molecule type" value="Genomic_DNA"/>
</dbReference>
<protein>
    <submittedName>
        <fullName evidence="1">Uncharacterized protein</fullName>
    </submittedName>
</protein>
<accession>A0A1I0Z041</accession>
<organism evidence="1 2">
    <name type="scientific">Cellulomonas marina</name>
    <dbReference type="NCBI Taxonomy" id="988821"/>
    <lineage>
        <taxon>Bacteria</taxon>
        <taxon>Bacillati</taxon>
        <taxon>Actinomycetota</taxon>
        <taxon>Actinomycetes</taxon>
        <taxon>Micrococcales</taxon>
        <taxon>Cellulomonadaceae</taxon>
        <taxon>Cellulomonas</taxon>
    </lineage>
</organism>
<sequence length="45" mass="4808">MTSDDTLTLRVLRTFLDEVHLATPTTSRGWPTTRRGCSAGGLGCG</sequence>
<evidence type="ECO:0000313" key="1">
    <source>
        <dbReference type="EMBL" id="SFB18667.1"/>
    </source>
</evidence>
<dbReference type="Proteomes" id="UP000199012">
    <property type="component" value="Unassembled WGS sequence"/>
</dbReference>